<feature type="non-terminal residue" evidence="1">
    <location>
        <position position="1"/>
    </location>
</feature>
<comment type="caution">
    <text evidence="1">The sequence shown here is derived from an EMBL/GenBank/DDBJ whole genome shotgun (WGS) entry which is preliminary data.</text>
</comment>
<dbReference type="PROSITE" id="PS51808">
    <property type="entry name" value="CHCH"/>
    <property type="match status" value="1"/>
</dbReference>
<sequence length="135" mass="14728">GDGFEANTGSHCPVGHFVFRAVGVEAAGASGEIERGDGVVTLRAGEAGVSEMSAPASQGHNWSKRLEEEEEDPLDQMISKTGCASFHHAVQDCMAEHQDWRQCQQSVHDFKQCMAEYQRLRANQLSRQNPSPATN</sequence>
<dbReference type="STRING" id="75743.A0A401PTL4"/>
<dbReference type="GO" id="GO:0005758">
    <property type="term" value="C:mitochondrial intermembrane space"/>
    <property type="evidence" value="ECO:0007669"/>
    <property type="project" value="InterPro"/>
</dbReference>
<evidence type="ECO:0000313" key="1">
    <source>
        <dbReference type="EMBL" id="GCB76486.1"/>
    </source>
</evidence>
<keyword evidence="2" id="KW-1185">Reference proteome</keyword>
<reference evidence="1 2" key="1">
    <citation type="journal article" date="2018" name="Nat. Ecol. Evol.">
        <title>Shark genomes provide insights into elasmobranch evolution and the origin of vertebrates.</title>
        <authorList>
            <person name="Hara Y"/>
            <person name="Yamaguchi K"/>
            <person name="Onimaru K"/>
            <person name="Kadota M"/>
            <person name="Koyanagi M"/>
            <person name="Keeley SD"/>
            <person name="Tatsumi K"/>
            <person name="Tanaka K"/>
            <person name="Motone F"/>
            <person name="Kageyama Y"/>
            <person name="Nozu R"/>
            <person name="Adachi N"/>
            <person name="Nishimura O"/>
            <person name="Nakagawa R"/>
            <person name="Tanegashima C"/>
            <person name="Kiyatake I"/>
            <person name="Matsumoto R"/>
            <person name="Murakumo K"/>
            <person name="Nishida K"/>
            <person name="Terakita A"/>
            <person name="Kuratani S"/>
            <person name="Sato K"/>
            <person name="Hyodo S Kuraku.S."/>
        </authorList>
    </citation>
    <scope>NUCLEOTIDE SEQUENCE [LARGE SCALE GENOMIC DNA]</scope>
</reference>
<dbReference type="OrthoDB" id="5586401at2759"/>
<gene>
    <name evidence="1" type="ORF">scyTo_0017473</name>
</gene>
<dbReference type="InterPro" id="IPR039870">
    <property type="entry name" value="Coa4-like"/>
</dbReference>
<evidence type="ECO:0008006" key="3">
    <source>
        <dbReference type="Google" id="ProtNLM"/>
    </source>
</evidence>
<dbReference type="PANTHER" id="PTHR13639">
    <property type="entry name" value="CYTOCHROME C OXIDASE ASSEMBLY FACTOR 4 HOMOLOG, MITOCHONDRIAL"/>
    <property type="match status" value="1"/>
</dbReference>
<dbReference type="OMA" id="RTGCMAQ"/>
<dbReference type="AlphaFoldDB" id="A0A401PTL4"/>
<dbReference type="Proteomes" id="UP000288216">
    <property type="component" value="Unassembled WGS sequence"/>
</dbReference>
<dbReference type="GO" id="GO:0033617">
    <property type="term" value="P:mitochondrial respiratory chain complex IV assembly"/>
    <property type="evidence" value="ECO:0007669"/>
    <property type="project" value="InterPro"/>
</dbReference>
<dbReference type="PANTHER" id="PTHR13639:SF2">
    <property type="entry name" value="CYTOCHROME C OXIDASE ASSEMBLY FACTOR 4 HOMOLOG, MITOCHONDRIAL"/>
    <property type="match status" value="1"/>
</dbReference>
<protein>
    <recommendedName>
        <fullName evidence="3">CHCH domain-containing protein</fullName>
    </recommendedName>
</protein>
<evidence type="ECO:0000313" key="2">
    <source>
        <dbReference type="Proteomes" id="UP000288216"/>
    </source>
</evidence>
<dbReference type="EMBL" id="BFAA01011383">
    <property type="protein sequence ID" value="GCB76486.1"/>
    <property type="molecule type" value="Genomic_DNA"/>
</dbReference>
<proteinExistence type="predicted"/>
<name>A0A401PTL4_SCYTO</name>
<organism evidence="1 2">
    <name type="scientific">Scyliorhinus torazame</name>
    <name type="common">Cloudy catshark</name>
    <name type="synonym">Catulus torazame</name>
    <dbReference type="NCBI Taxonomy" id="75743"/>
    <lineage>
        <taxon>Eukaryota</taxon>
        <taxon>Metazoa</taxon>
        <taxon>Chordata</taxon>
        <taxon>Craniata</taxon>
        <taxon>Vertebrata</taxon>
        <taxon>Chondrichthyes</taxon>
        <taxon>Elasmobranchii</taxon>
        <taxon>Galeomorphii</taxon>
        <taxon>Galeoidea</taxon>
        <taxon>Carcharhiniformes</taxon>
        <taxon>Scyliorhinidae</taxon>
        <taxon>Scyliorhinus</taxon>
    </lineage>
</organism>
<accession>A0A401PTL4</accession>